<comment type="caution">
    <text evidence="4">The sequence shown here is derived from an EMBL/GenBank/DDBJ whole genome shotgun (WGS) entry which is preliminary data.</text>
</comment>
<evidence type="ECO:0000256" key="1">
    <source>
        <dbReference type="ARBA" id="ARBA00009658"/>
    </source>
</evidence>
<keyword evidence="2" id="KW-1133">Transmembrane helix</keyword>
<dbReference type="InterPro" id="IPR036013">
    <property type="entry name" value="Band_7/SPFH_dom_sf"/>
</dbReference>
<dbReference type="GO" id="GO:0007005">
    <property type="term" value="P:mitochondrion organization"/>
    <property type="evidence" value="ECO:0007669"/>
    <property type="project" value="TreeGrafter"/>
</dbReference>
<proteinExistence type="inferred from homology"/>
<evidence type="ECO:0000313" key="4">
    <source>
        <dbReference type="EMBL" id="PRP77787.1"/>
    </source>
</evidence>
<feature type="transmembrane region" description="Helical" evidence="2">
    <location>
        <begin position="12"/>
        <end position="33"/>
    </location>
</feature>
<keyword evidence="2" id="KW-0812">Transmembrane</keyword>
<dbReference type="Pfam" id="PF01145">
    <property type="entry name" value="Band_7"/>
    <property type="match status" value="1"/>
</dbReference>
<dbReference type="FunFam" id="3.30.479.30:FF:000001">
    <property type="entry name" value="Prohibitin 2"/>
    <property type="match status" value="1"/>
</dbReference>
<name>A0A2P6N1F5_9EUKA</name>
<dbReference type="SUPFAM" id="SSF117892">
    <property type="entry name" value="Band 7/SPFH domain"/>
    <property type="match status" value="1"/>
</dbReference>
<dbReference type="PANTHER" id="PTHR23222">
    <property type="entry name" value="PROHIBITIN"/>
    <property type="match status" value="1"/>
</dbReference>
<comment type="subcellular location">
    <subcellularLocation>
        <location evidence="2">Mitochondrion inner membrane</location>
    </subcellularLocation>
</comment>
<dbReference type="Proteomes" id="UP000241769">
    <property type="component" value="Unassembled WGS sequence"/>
</dbReference>
<dbReference type="PRINTS" id="PR00679">
    <property type="entry name" value="PROHIBITIN"/>
</dbReference>
<dbReference type="EMBL" id="MDYQ01000254">
    <property type="protein sequence ID" value="PRP77787.1"/>
    <property type="molecule type" value="Genomic_DNA"/>
</dbReference>
<reference evidence="4 5" key="1">
    <citation type="journal article" date="2018" name="Genome Biol. Evol.">
        <title>Multiple Roots of Fruiting Body Formation in Amoebozoa.</title>
        <authorList>
            <person name="Hillmann F."/>
            <person name="Forbes G."/>
            <person name="Novohradska S."/>
            <person name="Ferling I."/>
            <person name="Riege K."/>
            <person name="Groth M."/>
            <person name="Westermann M."/>
            <person name="Marz M."/>
            <person name="Spaller T."/>
            <person name="Winckler T."/>
            <person name="Schaap P."/>
            <person name="Glockner G."/>
        </authorList>
    </citation>
    <scope>NUCLEOTIDE SEQUENCE [LARGE SCALE GENOMIC DNA]</scope>
    <source>
        <strain evidence="4 5">Jena</strain>
    </source>
</reference>
<dbReference type="InParanoid" id="A0A2P6N1F5"/>
<dbReference type="OrthoDB" id="275637at2759"/>
<evidence type="ECO:0000313" key="5">
    <source>
        <dbReference type="Proteomes" id="UP000241769"/>
    </source>
</evidence>
<dbReference type="CDD" id="cd03401">
    <property type="entry name" value="SPFH_prohibitin"/>
    <property type="match status" value="1"/>
</dbReference>
<dbReference type="FunCoup" id="A0A2P6N1F5">
    <property type="interactions" value="752"/>
</dbReference>
<dbReference type="Gene3D" id="3.30.479.30">
    <property type="entry name" value="Band 7 domain"/>
    <property type="match status" value="1"/>
</dbReference>
<accession>A0A2P6N1F5</accession>
<dbReference type="SMART" id="SM00244">
    <property type="entry name" value="PHB"/>
    <property type="match status" value="1"/>
</dbReference>
<feature type="domain" description="Band 7" evidence="3">
    <location>
        <begin position="28"/>
        <end position="191"/>
    </location>
</feature>
<evidence type="ECO:0000259" key="3">
    <source>
        <dbReference type="SMART" id="SM00244"/>
    </source>
</evidence>
<keyword evidence="2" id="KW-0999">Mitochondrion inner membrane</keyword>
<gene>
    <name evidence="4" type="ORF">PROFUN_07729</name>
</gene>
<dbReference type="InterPro" id="IPR001107">
    <property type="entry name" value="Band_7"/>
</dbReference>
<dbReference type="STRING" id="1890364.A0A2P6N1F5"/>
<keyword evidence="5" id="KW-1185">Reference proteome</keyword>
<dbReference type="PANTHER" id="PTHR23222:SF0">
    <property type="entry name" value="PROHIBITIN 1"/>
    <property type="match status" value="1"/>
</dbReference>
<dbReference type="GO" id="GO:0005743">
    <property type="term" value="C:mitochondrial inner membrane"/>
    <property type="evidence" value="ECO:0007669"/>
    <property type="project" value="UniProtKB-SubCell"/>
</dbReference>
<comment type="similarity">
    <text evidence="1 2">Belongs to the prohibitin family.</text>
</comment>
<organism evidence="4 5">
    <name type="scientific">Planoprotostelium fungivorum</name>
    <dbReference type="NCBI Taxonomy" id="1890364"/>
    <lineage>
        <taxon>Eukaryota</taxon>
        <taxon>Amoebozoa</taxon>
        <taxon>Evosea</taxon>
        <taxon>Variosea</taxon>
        <taxon>Cavosteliida</taxon>
        <taxon>Cavosteliaceae</taxon>
        <taxon>Planoprotostelium</taxon>
    </lineage>
</organism>
<keyword evidence="2" id="KW-0472">Membrane</keyword>
<dbReference type="AlphaFoldDB" id="A0A2P6N1F5"/>
<protein>
    <recommendedName>
        <fullName evidence="2">Prohibitin</fullName>
    </recommendedName>
</protein>
<evidence type="ECO:0000256" key="2">
    <source>
        <dbReference type="RuleBase" id="RU366048"/>
    </source>
</evidence>
<dbReference type="InterPro" id="IPR000163">
    <property type="entry name" value="Prohibitin"/>
</dbReference>
<sequence length="287" mass="31774">MAEKVNKLLGKLTNYALLGSALVTAASSSLYIVQGGYRAVVFDRFKGILPNSKGEGLNFRIPVLQKAPIMYEIRTRATNIQAETGSKDLQTVGVHLRLLYRPDQENLPRIHSRLGPDYDERVLPSIGNEILKAVVAQYDAGELITQREIVSGKIRDALVTRAGDFDILLDDVSITHFSFSREFTNAIESKQVAQQEAERSKFIVLKTEQERRAAVIKAEGEAESARLIIDSLKHQSPGFIELRRIEASKEIAETLSKNRNVTYLPAGTNVFMNAGNAAAGPNNQQNH</sequence>
<keyword evidence="2" id="KW-0496">Mitochondrion</keyword>